<dbReference type="SUPFAM" id="SSF55785">
    <property type="entry name" value="PYP-like sensor domain (PAS domain)"/>
    <property type="match status" value="1"/>
</dbReference>
<dbReference type="InterPro" id="IPR000014">
    <property type="entry name" value="PAS"/>
</dbReference>
<protein>
    <submittedName>
        <fullName evidence="2">PAS domain S-box protein</fullName>
    </submittedName>
</protein>
<organism evidence="2 3">
    <name type="scientific">Antrihabitans cavernicola</name>
    <dbReference type="NCBI Taxonomy" id="2495913"/>
    <lineage>
        <taxon>Bacteria</taxon>
        <taxon>Bacillati</taxon>
        <taxon>Actinomycetota</taxon>
        <taxon>Actinomycetes</taxon>
        <taxon>Mycobacteriales</taxon>
        <taxon>Nocardiaceae</taxon>
        <taxon>Antrihabitans</taxon>
    </lineage>
</organism>
<dbReference type="OrthoDB" id="4722718at2"/>
<dbReference type="PROSITE" id="PS50112">
    <property type="entry name" value="PAS"/>
    <property type="match status" value="1"/>
</dbReference>
<proteinExistence type="predicted"/>
<accession>A0A5A7S6M9</accession>
<dbReference type="EMBL" id="VLNY01000026">
    <property type="protein sequence ID" value="KAA0016550.1"/>
    <property type="molecule type" value="Genomic_DNA"/>
</dbReference>
<dbReference type="NCBIfam" id="TIGR00229">
    <property type="entry name" value="sensory_box"/>
    <property type="match status" value="1"/>
</dbReference>
<sequence length="169" mass="17929">MISTTGSSRYAGVDAAAERRAAPPQTPLGYLEGLPTTLILDRFPVPILAVQKDGLVVYVNAAFADMLGYRCVELIDRPAGRILADPAHADAGIAGLRGRSSSAVVDLRHHDGWTVHALVSSSALVRADDPVALVAVHDVTEQLWARTTFELHPGWSEGCRRPAGPGEDG</sequence>
<feature type="domain" description="PAS" evidence="1">
    <location>
        <begin position="39"/>
        <end position="77"/>
    </location>
</feature>
<evidence type="ECO:0000259" key="1">
    <source>
        <dbReference type="PROSITE" id="PS50112"/>
    </source>
</evidence>
<dbReference type="Gene3D" id="3.30.450.20">
    <property type="entry name" value="PAS domain"/>
    <property type="match status" value="1"/>
</dbReference>
<comment type="caution">
    <text evidence="2">The sequence shown here is derived from an EMBL/GenBank/DDBJ whole genome shotgun (WGS) entry which is preliminary data.</text>
</comment>
<reference evidence="2 3" key="1">
    <citation type="submission" date="2019-07" db="EMBL/GenBank/DDBJ databases">
        <title>Rhodococcus cavernicolus sp. nov., isolated from a cave.</title>
        <authorList>
            <person name="Lee S.D."/>
        </authorList>
    </citation>
    <scope>NUCLEOTIDE SEQUENCE [LARGE SCALE GENOMIC DNA]</scope>
    <source>
        <strain evidence="2 3">C1-24</strain>
    </source>
</reference>
<evidence type="ECO:0000313" key="3">
    <source>
        <dbReference type="Proteomes" id="UP000322244"/>
    </source>
</evidence>
<dbReference type="Pfam" id="PF13426">
    <property type="entry name" value="PAS_9"/>
    <property type="match status" value="1"/>
</dbReference>
<keyword evidence="3" id="KW-1185">Reference proteome</keyword>
<dbReference type="CDD" id="cd00130">
    <property type="entry name" value="PAS"/>
    <property type="match status" value="1"/>
</dbReference>
<dbReference type="Proteomes" id="UP000322244">
    <property type="component" value="Unassembled WGS sequence"/>
</dbReference>
<dbReference type="RefSeq" id="WP_149433175.1">
    <property type="nucleotide sequence ID" value="NZ_VLNY01000026.1"/>
</dbReference>
<dbReference type="InterPro" id="IPR035965">
    <property type="entry name" value="PAS-like_dom_sf"/>
</dbReference>
<name>A0A5A7S6M9_9NOCA</name>
<dbReference type="SMART" id="SM00091">
    <property type="entry name" value="PAS"/>
    <property type="match status" value="1"/>
</dbReference>
<dbReference type="AlphaFoldDB" id="A0A5A7S6M9"/>
<evidence type="ECO:0000313" key="2">
    <source>
        <dbReference type="EMBL" id="KAA0016550.1"/>
    </source>
</evidence>
<gene>
    <name evidence="2" type="ORF">FOY51_25995</name>
</gene>